<dbReference type="Pfam" id="PF12969">
    <property type="entry name" value="DUF3857"/>
    <property type="match status" value="1"/>
</dbReference>
<keyword evidence="4" id="KW-1185">Reference proteome</keyword>
<dbReference type="InterPro" id="IPR024618">
    <property type="entry name" value="DUF3857"/>
</dbReference>
<feature type="domain" description="DUF3857" evidence="2">
    <location>
        <begin position="70"/>
        <end position="209"/>
    </location>
</feature>
<evidence type="ECO:0008006" key="5">
    <source>
        <dbReference type="Google" id="ProtNLM"/>
    </source>
</evidence>
<sequence length="665" mass="76153">MSIKKIFILGLLITFSNIYAQKFELGKVTIAELQEKTHPKDTTAVAAILYNVGRTYFEYSQNDGFIMITEVTTRVKIYKKEGYEWANKAVSFYVGNSPEESVDFSKAVTYNLVNGAIEKTKLKSEGEFVEKTNKYYSTKKITMPNVKVGSVIEYKYELKSKYFSKFPDWDFQEQILVNYSEYKTVIPEYFLYNTYRKGSLKPLETKTSSKISITLTSKELGFGGYKKDSETINYTNSIVTYLSENIPAIKDEVYVNNIENYSSSVKHELSATKFPNDYTKAISQTWEDVVKTIYESDEFGGELNKSNYFEEDLKAILAGLTTQEEKTNAIFNFVQSRMNWNDYNGYRCDDGVKKAYKDKKGNIAEINIMLVAMLRYADIKSNPVLLSTRSNGIPVYPSITGFNYVVAAVESDKGLILLDASNKNTTPNILPMKALNWFGKIIRKNNTSEDIDLMPKQNSKSVINLFVNINVDASIDGRIQEQYFDYNALNFREKHKILSQENYLEKLEKESNIEVSDYTIANKLDLTKPVIETYSFKRSNSIEKIGDKLYFSPLLFLAETNNPFTQEKREYPIDYGFPSQEKINLNITIPEGYIVESMPEKTAIGISDNLGIFRLNISNTANKIQVIVSTEINTPIFPADYYEELKAFYGSIVKKETEKIVLKKI</sequence>
<feature type="domain" description="Transglutaminase-like" evidence="1">
    <location>
        <begin position="316"/>
        <end position="386"/>
    </location>
</feature>
<dbReference type="Proteomes" id="UP000199604">
    <property type="component" value="Unassembled WGS sequence"/>
</dbReference>
<reference evidence="4" key="1">
    <citation type="submission" date="2016-10" db="EMBL/GenBank/DDBJ databases">
        <authorList>
            <person name="Varghese N."/>
            <person name="Submissions S."/>
        </authorList>
    </citation>
    <scope>NUCLEOTIDE SEQUENCE [LARGE SCALE GENOMIC DNA]</scope>
    <source>
        <strain evidence="4">DSM 21789</strain>
    </source>
</reference>
<dbReference type="STRING" id="498292.SAMN05660845_1478"/>
<dbReference type="AlphaFoldDB" id="A0A1I0XV42"/>
<evidence type="ECO:0000313" key="3">
    <source>
        <dbReference type="EMBL" id="SFB04160.1"/>
    </source>
</evidence>
<organism evidence="3 4">
    <name type="scientific">Flavobacterium swingsii</name>
    <dbReference type="NCBI Taxonomy" id="498292"/>
    <lineage>
        <taxon>Bacteria</taxon>
        <taxon>Pseudomonadati</taxon>
        <taxon>Bacteroidota</taxon>
        <taxon>Flavobacteriia</taxon>
        <taxon>Flavobacteriales</taxon>
        <taxon>Flavobacteriaceae</taxon>
        <taxon>Flavobacterium</taxon>
    </lineage>
</organism>
<evidence type="ECO:0000259" key="1">
    <source>
        <dbReference type="Pfam" id="PF01841"/>
    </source>
</evidence>
<dbReference type="Gene3D" id="3.10.620.30">
    <property type="match status" value="1"/>
</dbReference>
<dbReference type="Gene3D" id="2.60.40.3140">
    <property type="match status" value="1"/>
</dbReference>
<dbReference type="EMBL" id="FOJT01000003">
    <property type="protein sequence ID" value="SFB04160.1"/>
    <property type="molecule type" value="Genomic_DNA"/>
</dbReference>
<name>A0A1I0XV42_9FLAO</name>
<dbReference type="Pfam" id="PF01841">
    <property type="entry name" value="Transglut_core"/>
    <property type="match status" value="1"/>
</dbReference>
<dbReference type="RefSeq" id="WP_091475525.1">
    <property type="nucleotide sequence ID" value="NZ_FOJT01000003.1"/>
</dbReference>
<dbReference type="Gene3D" id="2.60.120.1130">
    <property type="match status" value="1"/>
</dbReference>
<gene>
    <name evidence="3" type="ORF">SAMN05660845_1478</name>
</gene>
<protein>
    <recommendedName>
        <fullName evidence="5">Transglutaminase-like superfamily protein</fullName>
    </recommendedName>
</protein>
<proteinExistence type="predicted"/>
<accession>A0A1I0XV42</accession>
<dbReference type="OrthoDB" id="98874at2"/>
<evidence type="ECO:0000313" key="4">
    <source>
        <dbReference type="Proteomes" id="UP000199604"/>
    </source>
</evidence>
<evidence type="ECO:0000259" key="2">
    <source>
        <dbReference type="Pfam" id="PF12969"/>
    </source>
</evidence>
<dbReference type="InterPro" id="IPR002931">
    <property type="entry name" value="Transglutaminase-like"/>
</dbReference>